<proteinExistence type="predicted"/>
<dbReference type="Pfam" id="PF11138">
    <property type="entry name" value="DUF2911"/>
    <property type="match status" value="1"/>
</dbReference>
<name>A0ABV5GU59_9FLAO</name>
<evidence type="ECO:0000313" key="2">
    <source>
        <dbReference type="EMBL" id="MFB9098922.1"/>
    </source>
</evidence>
<feature type="signal peptide" evidence="1">
    <location>
        <begin position="1"/>
        <end position="19"/>
    </location>
</feature>
<dbReference type="Proteomes" id="UP001589607">
    <property type="component" value="Unassembled WGS sequence"/>
</dbReference>
<evidence type="ECO:0000256" key="1">
    <source>
        <dbReference type="SAM" id="SignalP"/>
    </source>
</evidence>
<evidence type="ECO:0000313" key="3">
    <source>
        <dbReference type="Proteomes" id="UP001589607"/>
    </source>
</evidence>
<comment type="caution">
    <text evidence="2">The sequence shown here is derived from an EMBL/GenBank/DDBJ whole genome shotgun (WGS) entry which is preliminary data.</text>
</comment>
<reference evidence="2 3" key="1">
    <citation type="submission" date="2024-09" db="EMBL/GenBank/DDBJ databases">
        <authorList>
            <person name="Sun Q."/>
            <person name="Mori K."/>
        </authorList>
    </citation>
    <scope>NUCLEOTIDE SEQUENCE [LARGE SCALE GENOMIC DNA]</scope>
    <source>
        <strain evidence="2 3">CECT 7955</strain>
    </source>
</reference>
<dbReference type="RefSeq" id="WP_236457258.1">
    <property type="nucleotide sequence ID" value="NZ_CBCSGE010000012.1"/>
</dbReference>
<accession>A0ABV5GU59</accession>
<dbReference type="EMBL" id="JBHMEY010000096">
    <property type="protein sequence ID" value="MFB9098922.1"/>
    <property type="molecule type" value="Genomic_DNA"/>
</dbReference>
<sequence>MKKIILTIAIVALGFQVNAQDFAKVDKSGLDAAYYPENAPKRAFIKDKTKQAEAATKIRILYSRPLKNGREVFGKVVKLNEAWRIGANESTEILFLTDVEFGGTAVKAGRYTLIAIPTEKEWTIKLNSENDGWGNYSYDATKDIASVTVPTTMSDKEIEALSIVMYEKTKNVVHIKIGWDKTIAEIPLTLK</sequence>
<feature type="chain" id="PRO_5045965460" evidence="1">
    <location>
        <begin position="20"/>
        <end position="191"/>
    </location>
</feature>
<organism evidence="2 3">
    <name type="scientific">Flavobacterium jumunjinense</name>
    <dbReference type="NCBI Taxonomy" id="998845"/>
    <lineage>
        <taxon>Bacteria</taxon>
        <taxon>Pseudomonadati</taxon>
        <taxon>Bacteroidota</taxon>
        <taxon>Flavobacteriia</taxon>
        <taxon>Flavobacteriales</taxon>
        <taxon>Flavobacteriaceae</taxon>
        <taxon>Flavobacterium</taxon>
    </lineage>
</organism>
<keyword evidence="3" id="KW-1185">Reference proteome</keyword>
<keyword evidence="1" id="KW-0732">Signal</keyword>
<dbReference type="InterPro" id="IPR021314">
    <property type="entry name" value="DUF2911"/>
</dbReference>
<protein>
    <submittedName>
        <fullName evidence="2">DUF2911 domain-containing protein</fullName>
    </submittedName>
</protein>
<gene>
    <name evidence="2" type="ORF">ACFFVF_20635</name>
</gene>